<sequence length="484" mass="54319">MNRGRKRKEPTLFEELRELELLEEGGMVDIPDLEVEDLIEENSLSVIVRCLNPSVHKVGGLVKALPPIWGMEDRVRGRGVGEDRAQFIFESEADLQHVLTKGPWFVNGWMVSLDQWSINPAPDFLQRIPFWIRVRGLPIHMLKKQVVETLLGPLGRVEEVELHAKNSNSLEYVRALVYVNTEEPLQFRMTARLKSGVTIPTELEYEKLLKVCFTCKKLSHDQARCPLQVQVVQEERRGIKGSSKELNLRQKLLDKESRAREALQKRAVRTEKGTNARNPPTSNQQGRGKNKSQEIDREEKRRGKRVVSTPTLVWKQKDDRGVSRVSRSTEESSVHHKSSEEASGRKSPRVASGEKGSSEEATETGSVFKRLGSSARGQDSGGSRERSASKGSGGDLREKLSGGSQVDGREGKLSKGSRSPPNIFERLEGPLFTTPKIDRPAEGSRSTKRRRQHSSEDRQAKKAKKGSQDKKKASPLVFLRLGGT</sequence>
<evidence type="ECO:0000256" key="1">
    <source>
        <dbReference type="SAM" id="MobiDB-lite"/>
    </source>
</evidence>
<evidence type="ECO:0000259" key="2">
    <source>
        <dbReference type="Pfam" id="PF14111"/>
    </source>
</evidence>
<reference evidence="5" key="1">
    <citation type="submission" date="2018-11" db="EMBL/GenBank/DDBJ databases">
        <authorList>
            <consortium name="Genoscope - CEA"/>
            <person name="William W."/>
        </authorList>
    </citation>
    <scope>NUCLEOTIDE SEQUENCE</scope>
</reference>
<dbReference type="PANTHER" id="PTHR31286">
    <property type="entry name" value="GLYCINE-RICH CELL WALL STRUCTURAL PROTEIN 1.8-LIKE"/>
    <property type="match status" value="1"/>
</dbReference>
<feature type="compositionally biased region" description="Basic and acidic residues" evidence="1">
    <location>
        <begin position="257"/>
        <end position="274"/>
    </location>
</feature>
<evidence type="ECO:0008006" key="6">
    <source>
        <dbReference type="Google" id="ProtNLM"/>
    </source>
</evidence>
<dbReference type="AlphaFoldDB" id="A0A3P5YHI2"/>
<dbReference type="Proteomes" id="UP000694005">
    <property type="component" value="Chromosome A06"/>
</dbReference>
<feature type="domain" description="DUF4283" evidence="2">
    <location>
        <begin position="40"/>
        <end position="119"/>
    </location>
</feature>
<accession>A0A3P5YHI2</accession>
<evidence type="ECO:0000259" key="3">
    <source>
        <dbReference type="Pfam" id="PF14392"/>
    </source>
</evidence>
<dbReference type="PANTHER" id="PTHR31286:SF178">
    <property type="entry name" value="DUF4283 DOMAIN-CONTAINING PROTEIN"/>
    <property type="match status" value="1"/>
</dbReference>
<dbReference type="Pfam" id="PF14392">
    <property type="entry name" value="zf-CCHC_4"/>
    <property type="match status" value="1"/>
</dbReference>
<dbReference type="InterPro" id="IPR040256">
    <property type="entry name" value="At4g02000-like"/>
</dbReference>
<gene>
    <name evidence="5" type="ORF">BRAA06T25656Z</name>
    <name evidence="4" type="ORF">BRAPAZ1V2_A06P33800.2</name>
</gene>
<feature type="compositionally biased region" description="Basic and acidic residues" evidence="1">
    <location>
        <begin position="291"/>
        <end position="301"/>
    </location>
</feature>
<evidence type="ECO:0000313" key="5">
    <source>
        <dbReference type="EMBL" id="VDC67116.1"/>
    </source>
</evidence>
<dbReference type="EMBL" id="LS974622">
    <property type="protein sequence ID" value="CAG7871140.1"/>
    <property type="molecule type" value="Genomic_DNA"/>
</dbReference>
<dbReference type="InterPro" id="IPR025558">
    <property type="entry name" value="DUF4283"/>
</dbReference>
<name>A0A3P5YHI2_BRACM</name>
<dbReference type="Gramene" id="A06p33800.2_BraZ1">
    <property type="protein sequence ID" value="A06p33800.2_BraZ1.CDS.1"/>
    <property type="gene ID" value="A06g33800.2_BraZ1"/>
</dbReference>
<feature type="non-terminal residue" evidence="5">
    <location>
        <position position="484"/>
    </location>
</feature>
<feature type="region of interest" description="Disordered" evidence="1">
    <location>
        <begin position="257"/>
        <end position="484"/>
    </location>
</feature>
<organism evidence="5">
    <name type="scientific">Brassica campestris</name>
    <name type="common">Field mustard</name>
    <dbReference type="NCBI Taxonomy" id="3711"/>
    <lineage>
        <taxon>Eukaryota</taxon>
        <taxon>Viridiplantae</taxon>
        <taxon>Streptophyta</taxon>
        <taxon>Embryophyta</taxon>
        <taxon>Tracheophyta</taxon>
        <taxon>Spermatophyta</taxon>
        <taxon>Magnoliopsida</taxon>
        <taxon>eudicotyledons</taxon>
        <taxon>Gunneridae</taxon>
        <taxon>Pentapetalae</taxon>
        <taxon>rosids</taxon>
        <taxon>malvids</taxon>
        <taxon>Brassicales</taxon>
        <taxon>Brassicaceae</taxon>
        <taxon>Brassiceae</taxon>
        <taxon>Brassica</taxon>
    </lineage>
</organism>
<protein>
    <recommendedName>
        <fullName evidence="6">DUF4283 domain-containing protein</fullName>
    </recommendedName>
</protein>
<dbReference type="InterPro" id="IPR025836">
    <property type="entry name" value="Zn_knuckle_CX2CX4HX4C"/>
</dbReference>
<proteinExistence type="predicted"/>
<feature type="compositionally biased region" description="Polar residues" evidence="1">
    <location>
        <begin position="275"/>
        <end position="287"/>
    </location>
</feature>
<evidence type="ECO:0000313" key="4">
    <source>
        <dbReference type="EMBL" id="CAG7871140.1"/>
    </source>
</evidence>
<dbReference type="EMBL" id="LR031569">
    <property type="protein sequence ID" value="VDC67116.1"/>
    <property type="molecule type" value="Genomic_DNA"/>
</dbReference>
<feature type="compositionally biased region" description="Basic and acidic residues" evidence="1">
    <location>
        <begin position="315"/>
        <end position="344"/>
    </location>
</feature>
<dbReference type="Pfam" id="PF14111">
    <property type="entry name" value="DUF4283"/>
    <property type="match status" value="1"/>
</dbReference>
<feature type="compositionally biased region" description="Basic and acidic residues" evidence="1">
    <location>
        <begin position="453"/>
        <end position="472"/>
    </location>
</feature>
<feature type="domain" description="Zinc knuckle CX2CX4HX4C" evidence="3">
    <location>
        <begin position="182"/>
        <end position="226"/>
    </location>
</feature>